<dbReference type="InterPro" id="IPR000847">
    <property type="entry name" value="LysR_HTH_N"/>
</dbReference>
<dbReference type="Gene3D" id="1.10.10.10">
    <property type="entry name" value="Winged helix-like DNA-binding domain superfamily/Winged helix DNA-binding domain"/>
    <property type="match status" value="1"/>
</dbReference>
<evidence type="ECO:0000313" key="6">
    <source>
        <dbReference type="EMBL" id="WFP94475.1"/>
    </source>
</evidence>
<evidence type="ECO:0000256" key="2">
    <source>
        <dbReference type="ARBA" id="ARBA00023015"/>
    </source>
</evidence>
<dbReference type="SUPFAM" id="SSF46785">
    <property type="entry name" value="Winged helix' DNA-binding domain"/>
    <property type="match status" value="1"/>
</dbReference>
<keyword evidence="3" id="KW-0238">DNA-binding</keyword>
<keyword evidence="6" id="KW-0614">Plasmid</keyword>
<keyword evidence="4" id="KW-0804">Transcription</keyword>
<dbReference type="RefSeq" id="WP_051659649.1">
    <property type="nucleotide sequence ID" value="NZ_CP015882.1"/>
</dbReference>
<name>A0ABY8HQS7_ENSAD</name>
<dbReference type="SUPFAM" id="SSF53850">
    <property type="entry name" value="Periplasmic binding protein-like II"/>
    <property type="match status" value="1"/>
</dbReference>
<dbReference type="Proteomes" id="UP001214094">
    <property type="component" value="Plasmid unnamedB"/>
</dbReference>
<dbReference type="PROSITE" id="PS50931">
    <property type="entry name" value="HTH_LYSR"/>
    <property type="match status" value="1"/>
</dbReference>
<protein>
    <submittedName>
        <fullName evidence="6">LysR family transcriptional regulator</fullName>
    </submittedName>
</protein>
<dbReference type="EMBL" id="CP121310">
    <property type="protein sequence ID" value="WFP94475.1"/>
    <property type="molecule type" value="Genomic_DNA"/>
</dbReference>
<proteinExistence type="inferred from homology"/>
<accession>A0ABY8HQS7</accession>
<dbReference type="PANTHER" id="PTHR30126">
    <property type="entry name" value="HTH-TYPE TRANSCRIPTIONAL REGULATOR"/>
    <property type="match status" value="1"/>
</dbReference>
<dbReference type="InterPro" id="IPR036390">
    <property type="entry name" value="WH_DNA-bd_sf"/>
</dbReference>
<sequence>MINVIAQISITLIGMADHAGCLDARPVARIRPVVDHGSFRAAARALGRAQSGLSSAILNLETELRLPLFDRSQHRPELTKAGATLLAEARTLLIKADALRAKANGFNQGMESALRVALDPLLPLPDIARVISDFTRAHPGVRVELVTAPMTMALSLVLDGDCDLGLTAAQETDAHIASEAVAAFPGMVPVCAGGHPLAAPRDGTVGLTTVDLADHLQIVVADPAADAQAVSYAVFSQQTLRVSDLATKHALILAGAGWGHLPLWLVAADIGEGRLCEVPLAARNGLPGPLLPLYTIRRIDRVRGPAMESLCRLMIAHFGGQPQATSALP</sequence>
<comment type="similarity">
    <text evidence="1">Belongs to the LysR transcriptional regulatory family.</text>
</comment>
<dbReference type="Pfam" id="PF03466">
    <property type="entry name" value="LysR_substrate"/>
    <property type="match status" value="1"/>
</dbReference>
<dbReference type="InterPro" id="IPR005119">
    <property type="entry name" value="LysR_subst-bd"/>
</dbReference>
<evidence type="ECO:0000313" key="7">
    <source>
        <dbReference type="Proteomes" id="UP001214094"/>
    </source>
</evidence>
<dbReference type="PANTHER" id="PTHR30126:SF91">
    <property type="entry name" value="LYSR FAMILY TRANSCRIPTIONAL REGULATOR"/>
    <property type="match status" value="1"/>
</dbReference>
<organism evidence="6 7">
    <name type="scientific">Ensifer adhaerens</name>
    <name type="common">Sinorhizobium morelense</name>
    <dbReference type="NCBI Taxonomy" id="106592"/>
    <lineage>
        <taxon>Bacteria</taxon>
        <taxon>Pseudomonadati</taxon>
        <taxon>Pseudomonadota</taxon>
        <taxon>Alphaproteobacteria</taxon>
        <taxon>Hyphomicrobiales</taxon>
        <taxon>Rhizobiaceae</taxon>
        <taxon>Sinorhizobium/Ensifer group</taxon>
        <taxon>Ensifer</taxon>
    </lineage>
</organism>
<keyword evidence="2" id="KW-0805">Transcription regulation</keyword>
<evidence type="ECO:0000259" key="5">
    <source>
        <dbReference type="PROSITE" id="PS50931"/>
    </source>
</evidence>
<geneLocation type="plasmid" evidence="6 7">
    <name>unnamedB</name>
</geneLocation>
<dbReference type="Gene3D" id="3.40.190.290">
    <property type="match status" value="1"/>
</dbReference>
<keyword evidence="7" id="KW-1185">Reference proteome</keyword>
<dbReference type="Pfam" id="PF00126">
    <property type="entry name" value="HTH_1"/>
    <property type="match status" value="1"/>
</dbReference>
<feature type="domain" description="HTH lysR-type" evidence="5">
    <location>
        <begin position="33"/>
        <end position="79"/>
    </location>
</feature>
<evidence type="ECO:0000256" key="4">
    <source>
        <dbReference type="ARBA" id="ARBA00023163"/>
    </source>
</evidence>
<evidence type="ECO:0000256" key="3">
    <source>
        <dbReference type="ARBA" id="ARBA00023125"/>
    </source>
</evidence>
<evidence type="ECO:0000256" key="1">
    <source>
        <dbReference type="ARBA" id="ARBA00009437"/>
    </source>
</evidence>
<gene>
    <name evidence="6" type="ORF">P4B07_32225</name>
</gene>
<dbReference type="GeneID" id="29522367"/>
<dbReference type="InterPro" id="IPR036388">
    <property type="entry name" value="WH-like_DNA-bd_sf"/>
</dbReference>
<reference evidence="6 7" key="1">
    <citation type="submission" date="2023-03" db="EMBL/GenBank/DDBJ databases">
        <title>Comparative genome and transcriptome analysis combination mining strategies for increasing vitamin B12 production of Ensifer adhaerens strain.</title>
        <authorList>
            <person name="Yongheng L."/>
        </authorList>
    </citation>
    <scope>NUCLEOTIDE SEQUENCE [LARGE SCALE GENOMIC DNA]</scope>
    <source>
        <strain evidence="6 7">Casida A-T305</strain>
        <plasmid evidence="6 7">unnamedB</plasmid>
    </source>
</reference>